<dbReference type="InterPro" id="IPR011989">
    <property type="entry name" value="ARM-like"/>
</dbReference>
<dbReference type="OrthoDB" id="78088at2759"/>
<feature type="compositionally biased region" description="Polar residues" evidence="2">
    <location>
        <begin position="192"/>
        <end position="212"/>
    </location>
</feature>
<evidence type="ECO:0000313" key="4">
    <source>
        <dbReference type="EMBL" id="KAF2847284.1"/>
    </source>
</evidence>
<protein>
    <recommendedName>
        <fullName evidence="3">Wings apart-like protein C-terminal domain-containing protein</fullName>
    </recommendedName>
</protein>
<feature type="region of interest" description="Disordered" evidence="2">
    <location>
        <begin position="92"/>
        <end position="354"/>
    </location>
</feature>
<dbReference type="InterPro" id="IPR039874">
    <property type="entry name" value="WAPL"/>
</dbReference>
<dbReference type="Gene3D" id="1.25.10.10">
    <property type="entry name" value="Leucine-rich Repeat Variant"/>
    <property type="match status" value="1"/>
</dbReference>
<feature type="compositionally biased region" description="Basic residues" evidence="2">
    <location>
        <begin position="9"/>
        <end position="21"/>
    </location>
</feature>
<feature type="region of interest" description="Disordered" evidence="2">
    <location>
        <begin position="1"/>
        <end position="69"/>
    </location>
</feature>
<evidence type="ECO:0000256" key="1">
    <source>
        <dbReference type="ARBA" id="ARBA00006854"/>
    </source>
</evidence>
<feature type="compositionally biased region" description="Polar residues" evidence="2">
    <location>
        <begin position="432"/>
        <end position="441"/>
    </location>
</feature>
<reference evidence="4" key="1">
    <citation type="submission" date="2020-01" db="EMBL/GenBank/DDBJ databases">
        <authorList>
            <consortium name="DOE Joint Genome Institute"/>
            <person name="Haridas S."/>
            <person name="Albert R."/>
            <person name="Binder M."/>
            <person name="Bloem J."/>
            <person name="Labutti K."/>
            <person name="Salamov A."/>
            <person name="Andreopoulos B."/>
            <person name="Baker S.E."/>
            <person name="Barry K."/>
            <person name="Bills G."/>
            <person name="Bluhm B.H."/>
            <person name="Cannon C."/>
            <person name="Castanera R."/>
            <person name="Culley D.E."/>
            <person name="Daum C."/>
            <person name="Ezra D."/>
            <person name="Gonzalez J.B."/>
            <person name="Henrissat B."/>
            <person name="Kuo A."/>
            <person name="Liang C."/>
            <person name="Lipzen A."/>
            <person name="Lutzoni F."/>
            <person name="Magnuson J."/>
            <person name="Mondo S."/>
            <person name="Nolan M."/>
            <person name="Ohm R."/>
            <person name="Pangilinan J."/>
            <person name="Park H.-J."/>
            <person name="Ramirez L."/>
            <person name="Alfaro M."/>
            <person name="Sun H."/>
            <person name="Tritt A."/>
            <person name="Yoshinaga Y."/>
            <person name="Zwiers L.-H."/>
            <person name="Turgeon B.G."/>
            <person name="Goodwin S.B."/>
            <person name="Spatafora J.W."/>
            <person name="Crous P.W."/>
            <person name="Grigoriev I.V."/>
        </authorList>
    </citation>
    <scope>NUCLEOTIDE SEQUENCE</scope>
    <source>
        <strain evidence="4">IPT5</strain>
    </source>
</reference>
<feature type="region of interest" description="Disordered" evidence="2">
    <location>
        <begin position="422"/>
        <end position="441"/>
    </location>
</feature>
<name>A0A6A7AWV4_9PLEO</name>
<dbReference type="EMBL" id="MU006327">
    <property type="protein sequence ID" value="KAF2847284.1"/>
    <property type="molecule type" value="Genomic_DNA"/>
</dbReference>
<evidence type="ECO:0000256" key="2">
    <source>
        <dbReference type="SAM" id="MobiDB-lite"/>
    </source>
</evidence>
<dbReference type="Pfam" id="PF07814">
    <property type="entry name" value="WAPL"/>
    <property type="match status" value="1"/>
</dbReference>
<dbReference type="Proteomes" id="UP000799423">
    <property type="component" value="Unassembled WGS sequence"/>
</dbReference>
<feature type="compositionally biased region" description="Acidic residues" evidence="2">
    <location>
        <begin position="508"/>
        <end position="523"/>
    </location>
</feature>
<evidence type="ECO:0000259" key="3">
    <source>
        <dbReference type="Pfam" id="PF07814"/>
    </source>
</evidence>
<keyword evidence="5" id="KW-1185">Reference proteome</keyword>
<feature type="compositionally biased region" description="Low complexity" evidence="2">
    <location>
        <begin position="49"/>
        <end position="63"/>
    </location>
</feature>
<accession>A0A6A7AWV4</accession>
<sequence>MSTFTAADRRKKVVTYGKKSRPSIIPTPPPDLAEEPPSPDRPRKIVAPKNGLSKSRGGSLKSAKPLEGTRTIAKDYDIFEVPSDDEFTFRPIKPAKKVSKHRTTETPIAEAESSTHIRKQDHSRASQQLLNPKASRPAVPDAKTVRNSDRLPALAKRAPPKAESTTAPPVRRGRTPQPTQYLNEEEAVQRPVANSKTVSRATTPAVATSKTNMKVKATPATTLQKAAIKPAKKATDNMDVYDMPPSDDEVIVPPQKPLRTGRILDTKNSVKQPQKPKDVPLKNTAESDDSNASRKRKRRGSVSSVTTSKAPVDRKINVSAPQRSRKVQRKEDRIWPLQEGSKHSSVAPAQVRTSPAVPTINKPRRTRQLTVPVFTQRTMNKGHSSPAQLGGMLPGKLAAKSSPIPEAPESPRMEDETMYEIPDPLTTPVRPSKSTVSGSVTPRQKALFSTLLGDSSSRTPTQSLATLTLTDQRPRTLLGALSKSKSDLTYSAQARKTRLIDTLKNEDASSDDDEDIDVSDGESEASSTQSLTEDFTGSSKRVDQAEDAQISNAVYAEDMDIESEPAVEAQTSQAISTFGSRARFTYAKTRSYLEEVNPEDALLIMDDDLGFDSQTKDGLSGDDEDPVSQVQATHVLKRKGQQNTFNDDVRMYIDDLKVTSGNTVRRSAILELCSKMKDESFTNQLLDSTLASSFFGNIESNGEIIFDVVTAVAMIFIIKANSTSVVLNQIYRAGVVTRLLKLTSNDVDLRDIARNRKTNLSKIAVDSVKNFRDELMGCPIWSHHTPSKLTPQRVALQALESLVLGLRGFGSNDSLLDHSMVSSLIDVASNPCARIKDGKADVYDSTVTYYIFSILESMSLSRQKQSLWPVKTLERLAELMPVVVGLEEVSSTILAVKLCMNLTNNKPKACLSFSSREFIQPLAAAVIRNFARLRSELSSEERTTVLDTLTLTLGALVNLAEFSDQARSNVDDGQQMISTLVRIFLEGSERAARAQSIAESRSNVPVGYLTVLLGNLSLNASIRMKVRAQLPEQRLDVLITKVQEFVQYHEHVDSKTKQYEGAEGRETSQNYTARLMLVVEKLKQAER</sequence>
<dbReference type="InterPro" id="IPR022771">
    <property type="entry name" value="WAPL_C"/>
</dbReference>
<evidence type="ECO:0000313" key="5">
    <source>
        <dbReference type="Proteomes" id="UP000799423"/>
    </source>
</evidence>
<comment type="similarity">
    <text evidence="1">Belongs to the WAPL family.</text>
</comment>
<proteinExistence type="inferred from homology"/>
<dbReference type="AlphaFoldDB" id="A0A6A7AWV4"/>
<feature type="domain" description="Wings apart-like protein C-terminal" evidence="3">
    <location>
        <begin position="629"/>
        <end position="966"/>
    </location>
</feature>
<feature type="compositionally biased region" description="Basic and acidic residues" evidence="2">
    <location>
        <begin position="113"/>
        <end position="124"/>
    </location>
</feature>
<gene>
    <name evidence="4" type="ORF">T440DRAFT_211926</name>
</gene>
<feature type="region of interest" description="Disordered" evidence="2">
    <location>
        <begin position="503"/>
        <end position="544"/>
    </location>
</feature>
<dbReference type="PANTHER" id="PTHR22100:SF13">
    <property type="entry name" value="WINGS APART-LIKE PROTEIN HOMOLOG"/>
    <property type="match status" value="1"/>
</dbReference>
<feature type="compositionally biased region" description="Polar residues" evidence="2">
    <location>
        <begin position="525"/>
        <end position="539"/>
    </location>
</feature>
<organism evidence="4 5">
    <name type="scientific">Plenodomus tracheiphilus IPT5</name>
    <dbReference type="NCBI Taxonomy" id="1408161"/>
    <lineage>
        <taxon>Eukaryota</taxon>
        <taxon>Fungi</taxon>
        <taxon>Dikarya</taxon>
        <taxon>Ascomycota</taxon>
        <taxon>Pezizomycotina</taxon>
        <taxon>Dothideomycetes</taxon>
        <taxon>Pleosporomycetidae</taxon>
        <taxon>Pleosporales</taxon>
        <taxon>Pleosporineae</taxon>
        <taxon>Leptosphaeriaceae</taxon>
        <taxon>Plenodomus</taxon>
    </lineage>
</organism>
<dbReference type="PANTHER" id="PTHR22100">
    <property type="entry name" value="WINGS APART-LIKE PROTEIN HOMOLOG"/>
    <property type="match status" value="1"/>
</dbReference>